<dbReference type="InterPro" id="IPR026960">
    <property type="entry name" value="RVT-Znf"/>
</dbReference>
<dbReference type="InterPro" id="IPR044730">
    <property type="entry name" value="RNase_H-like_dom_plant"/>
</dbReference>
<dbReference type="GO" id="GO:0009408">
    <property type="term" value="P:response to heat"/>
    <property type="evidence" value="ECO:0007669"/>
    <property type="project" value="TreeGrafter"/>
</dbReference>
<keyword evidence="3 6" id="KW-0106">Calcium</keyword>
<dbReference type="Gene3D" id="3.30.420.10">
    <property type="entry name" value="Ribonuclease H-like superfamily/Ribonuclease H"/>
    <property type="match status" value="1"/>
</dbReference>
<keyword evidence="5" id="KW-0111">Calcium/phospholipid-binding</keyword>
<dbReference type="OrthoDB" id="1256921at2759"/>
<evidence type="ECO:0000313" key="10">
    <source>
        <dbReference type="Proteomes" id="UP000595140"/>
    </source>
</evidence>
<evidence type="ECO:0000259" key="8">
    <source>
        <dbReference type="Pfam" id="PF13966"/>
    </source>
</evidence>
<keyword evidence="2" id="KW-0677">Repeat</keyword>
<dbReference type="EMBL" id="OOIL02001327">
    <property type="protein sequence ID" value="VFQ74270.1"/>
    <property type="molecule type" value="Genomic_DNA"/>
</dbReference>
<dbReference type="Pfam" id="PF00191">
    <property type="entry name" value="Annexin"/>
    <property type="match status" value="2"/>
</dbReference>
<dbReference type="Gene3D" id="1.10.220.10">
    <property type="entry name" value="Annexin"/>
    <property type="match status" value="2"/>
</dbReference>
<evidence type="ECO:0008006" key="11">
    <source>
        <dbReference type="Google" id="ProtNLM"/>
    </source>
</evidence>
<accession>A0A484LD18</accession>
<evidence type="ECO:0000256" key="4">
    <source>
        <dbReference type="ARBA" id="ARBA00023216"/>
    </source>
</evidence>
<evidence type="ECO:0000259" key="7">
    <source>
        <dbReference type="Pfam" id="PF13456"/>
    </source>
</evidence>
<dbReference type="SMART" id="SM00335">
    <property type="entry name" value="ANX"/>
    <property type="match status" value="2"/>
</dbReference>
<name>A0A484LD18_9ASTE</name>
<dbReference type="GO" id="GO:0005886">
    <property type="term" value="C:plasma membrane"/>
    <property type="evidence" value="ECO:0007669"/>
    <property type="project" value="TreeGrafter"/>
</dbReference>
<organism evidence="9 10">
    <name type="scientific">Cuscuta campestris</name>
    <dbReference type="NCBI Taxonomy" id="132261"/>
    <lineage>
        <taxon>Eukaryota</taxon>
        <taxon>Viridiplantae</taxon>
        <taxon>Streptophyta</taxon>
        <taxon>Embryophyta</taxon>
        <taxon>Tracheophyta</taxon>
        <taxon>Spermatophyta</taxon>
        <taxon>Magnoliopsida</taxon>
        <taxon>eudicotyledons</taxon>
        <taxon>Gunneridae</taxon>
        <taxon>Pentapetalae</taxon>
        <taxon>asterids</taxon>
        <taxon>lamiids</taxon>
        <taxon>Solanales</taxon>
        <taxon>Convolvulaceae</taxon>
        <taxon>Cuscuteae</taxon>
        <taxon>Cuscuta</taxon>
        <taxon>Cuscuta subgen. Grammica</taxon>
        <taxon>Cuscuta sect. Cleistogrammica</taxon>
    </lineage>
</organism>
<dbReference type="PRINTS" id="PR00196">
    <property type="entry name" value="ANNEXIN"/>
</dbReference>
<dbReference type="GO" id="GO:0005544">
    <property type="term" value="F:calcium-dependent phospholipid binding"/>
    <property type="evidence" value="ECO:0007669"/>
    <property type="project" value="UniProtKB-KW"/>
</dbReference>
<feature type="binding site" evidence="6">
    <location>
        <position position="713"/>
    </location>
    <ligand>
        <name>Ca(2+)</name>
        <dbReference type="ChEBI" id="CHEBI:29108"/>
        <label>1</label>
    </ligand>
</feature>
<feature type="binding site" evidence="6">
    <location>
        <position position="715"/>
    </location>
    <ligand>
        <name>Ca(2+)</name>
        <dbReference type="ChEBI" id="CHEBI:29108"/>
        <label>1</label>
    </ligand>
</feature>
<dbReference type="InterPro" id="IPR009118">
    <property type="entry name" value="AnnexinD_plant"/>
</dbReference>
<proteinExistence type="predicted"/>
<feature type="binding site" evidence="6">
    <location>
        <position position="717"/>
    </location>
    <ligand>
        <name>Ca(2+)</name>
        <dbReference type="ChEBI" id="CHEBI:29108"/>
        <label>1</label>
    </ligand>
</feature>
<feature type="domain" description="Reverse transcriptase zinc-binding" evidence="8">
    <location>
        <begin position="440"/>
        <end position="498"/>
    </location>
</feature>
<keyword evidence="4" id="KW-0041">Annexin</keyword>
<evidence type="ECO:0000256" key="1">
    <source>
        <dbReference type="ARBA" id="ARBA00022723"/>
    </source>
</evidence>
<evidence type="ECO:0000256" key="6">
    <source>
        <dbReference type="PIRSR" id="PIRSR609118-1"/>
    </source>
</evidence>
<dbReference type="GO" id="GO:0005509">
    <property type="term" value="F:calcium ion binding"/>
    <property type="evidence" value="ECO:0007669"/>
    <property type="project" value="InterPro"/>
</dbReference>
<dbReference type="PANTHER" id="PTHR10502">
    <property type="entry name" value="ANNEXIN"/>
    <property type="match status" value="1"/>
</dbReference>
<dbReference type="InterPro" id="IPR037104">
    <property type="entry name" value="Annexin_sf"/>
</dbReference>
<evidence type="ECO:0000256" key="3">
    <source>
        <dbReference type="ARBA" id="ARBA00022837"/>
    </source>
</evidence>
<gene>
    <name evidence="9" type="ORF">CCAM_LOCUS16046</name>
</gene>
<dbReference type="InterPro" id="IPR001464">
    <property type="entry name" value="Annexin"/>
</dbReference>
<dbReference type="GO" id="GO:0001786">
    <property type="term" value="F:phosphatidylserine binding"/>
    <property type="evidence" value="ECO:0007669"/>
    <property type="project" value="TreeGrafter"/>
</dbReference>
<reference evidence="9 10" key="1">
    <citation type="submission" date="2018-04" db="EMBL/GenBank/DDBJ databases">
        <authorList>
            <person name="Vogel A."/>
        </authorList>
    </citation>
    <scope>NUCLEOTIDE SEQUENCE [LARGE SCALE GENOMIC DNA]</scope>
</reference>
<sequence>MFENAWLKDAGCKDVIKSAWESSSSLSLPARLEHCGKELAAWGGDRYHLFASNAEAIAVRDCLVEYERVPGQQGWRLLTQPDALVSRVFKARYFPTTSFLEAKLGGTPSYCWRSILAAQPLIKAGARHRIGNGSDTLVWDSPWLPDSADPQVCSDLTTHWPNFPVSFLINRESGVWNLELLHQIFGQRDIDLILKITPDINRGDRWFWAGQSHRQYTVKDAYRKFMGEAGFVLGFSNWGRLWKISVAMKVKVCLWRALQGLQVVAWTIWALWKTRNTAVWEQRVVMPQAVVRMIHSMVAGWRNRFDATGQEGAVLPLHIRRPGVLQCFVDASLFPRTGRVGFGGILLSPEGQFRAACNGPLCYVQDPLVAEALACREVLLWLRRCGVREVELYSDCLSVVQLLCQEHWFSEEDRARILQVPILPALSDQWYLALDSSGVYTVKSAYRKLTGEAADTSFFNHWSRLWKLNVPPKVKVCFWRALRDILPVACSLESKGIQRLWRVLGVKVVNNQGLCFDSLLHWADFNFGSRVGREMDCVAAGIWALWKAGNMANWESKLPIVGIIEAWTREAVASTPSNCSGSKAPVAEARICGITCSVDAAVFENARRVGVGVILRGEDNSFIGAFNSCINCPLEPRIAETMSIKEALSWIKDHGFSEHNKRRRGDVYEFTHIFLHSLVFVARQNQSAAMSTVTVPACVPPVSEDCEQLRAAFKGWGTNEKLIISILGHRNAAQRNSIRQAYAETYGEDILKELNRELTHDFEKIVVLWTLDPHERDTLLANEATKKWTASNQVLVEIACTRSPNDLIAVRQAYHARFKKSLEEDVAQHTTGDFRKLLVLLVSTYRYGGDEVNMTLAKHEAKLLHEKISDKC</sequence>
<protein>
    <recommendedName>
        <fullName evidence="11">Annexin</fullName>
    </recommendedName>
</protein>
<dbReference type="FunFam" id="1.10.220.10:FF:000006">
    <property type="entry name" value="Annexin"/>
    <property type="match status" value="1"/>
</dbReference>
<dbReference type="GO" id="GO:0009651">
    <property type="term" value="P:response to salt stress"/>
    <property type="evidence" value="ECO:0007669"/>
    <property type="project" value="TreeGrafter"/>
</dbReference>
<dbReference type="PRINTS" id="PR01814">
    <property type="entry name" value="ANNEXINPLANT"/>
</dbReference>
<keyword evidence="10" id="KW-1185">Reference proteome</keyword>
<dbReference type="InterPro" id="IPR002156">
    <property type="entry name" value="RNaseH_domain"/>
</dbReference>
<dbReference type="AlphaFoldDB" id="A0A484LD18"/>
<dbReference type="InterPro" id="IPR012337">
    <property type="entry name" value="RNaseH-like_sf"/>
</dbReference>
<dbReference type="PROSITE" id="PS51897">
    <property type="entry name" value="ANNEXIN_2"/>
    <property type="match status" value="2"/>
</dbReference>
<keyword evidence="1 6" id="KW-0479">Metal-binding</keyword>
<dbReference type="PANTHER" id="PTHR10502:SF104">
    <property type="entry name" value="ANNEXIN D1"/>
    <property type="match status" value="1"/>
</dbReference>
<dbReference type="Pfam" id="PF13966">
    <property type="entry name" value="zf-RVT"/>
    <property type="match status" value="1"/>
</dbReference>
<dbReference type="CDD" id="cd06222">
    <property type="entry name" value="RNase_H_like"/>
    <property type="match status" value="1"/>
</dbReference>
<dbReference type="FunFam" id="1.10.220.10:FF:000008">
    <property type="entry name" value="Annexin"/>
    <property type="match status" value="1"/>
</dbReference>
<evidence type="ECO:0000313" key="9">
    <source>
        <dbReference type="EMBL" id="VFQ74270.1"/>
    </source>
</evidence>
<dbReference type="SUPFAM" id="SSF53098">
    <property type="entry name" value="Ribonuclease H-like"/>
    <property type="match status" value="1"/>
</dbReference>
<dbReference type="Pfam" id="PF13456">
    <property type="entry name" value="RVT_3"/>
    <property type="match status" value="1"/>
</dbReference>
<dbReference type="GO" id="GO:0009414">
    <property type="term" value="P:response to water deprivation"/>
    <property type="evidence" value="ECO:0007669"/>
    <property type="project" value="TreeGrafter"/>
</dbReference>
<dbReference type="GO" id="GO:0009409">
    <property type="term" value="P:response to cold"/>
    <property type="evidence" value="ECO:0007669"/>
    <property type="project" value="TreeGrafter"/>
</dbReference>
<evidence type="ECO:0000256" key="5">
    <source>
        <dbReference type="ARBA" id="ARBA00023302"/>
    </source>
</evidence>
<dbReference type="GO" id="GO:0004523">
    <property type="term" value="F:RNA-DNA hybrid ribonuclease activity"/>
    <property type="evidence" value="ECO:0007669"/>
    <property type="project" value="InterPro"/>
</dbReference>
<dbReference type="InterPro" id="IPR036397">
    <property type="entry name" value="RNaseH_sf"/>
</dbReference>
<dbReference type="GO" id="GO:0005737">
    <property type="term" value="C:cytoplasm"/>
    <property type="evidence" value="ECO:0007669"/>
    <property type="project" value="TreeGrafter"/>
</dbReference>
<dbReference type="GO" id="GO:0003676">
    <property type="term" value="F:nucleic acid binding"/>
    <property type="evidence" value="ECO:0007669"/>
    <property type="project" value="InterPro"/>
</dbReference>
<evidence type="ECO:0000256" key="2">
    <source>
        <dbReference type="ARBA" id="ARBA00022737"/>
    </source>
</evidence>
<dbReference type="Proteomes" id="UP000595140">
    <property type="component" value="Unassembled WGS sequence"/>
</dbReference>
<dbReference type="InterPro" id="IPR018502">
    <property type="entry name" value="Annexin_repeat"/>
</dbReference>
<feature type="binding site" evidence="6">
    <location>
        <position position="757"/>
    </location>
    <ligand>
        <name>Ca(2+)</name>
        <dbReference type="ChEBI" id="CHEBI:29108"/>
        <label>1</label>
    </ligand>
</feature>
<feature type="domain" description="RNase H type-1" evidence="7">
    <location>
        <begin position="330"/>
        <end position="410"/>
    </location>
</feature>
<dbReference type="SUPFAM" id="SSF47874">
    <property type="entry name" value="Annexin"/>
    <property type="match status" value="1"/>
</dbReference>